<keyword evidence="1" id="KW-0812">Transmembrane</keyword>
<feature type="transmembrane region" description="Helical" evidence="1">
    <location>
        <begin position="122"/>
        <end position="139"/>
    </location>
</feature>
<keyword evidence="1" id="KW-1133">Transmembrane helix</keyword>
<evidence type="ECO:0000256" key="1">
    <source>
        <dbReference type="SAM" id="Phobius"/>
    </source>
</evidence>
<feature type="transmembrane region" description="Helical" evidence="1">
    <location>
        <begin position="93"/>
        <end position="116"/>
    </location>
</feature>
<keyword evidence="1" id="KW-0472">Membrane</keyword>
<sequence>MSTPSATPIARFDSRVRIAAALLRSAPRGEHLAVAGIALTSAAAAWPFGGALYPLIALPALLASAALVRHHLDGLGARRDALAAAGANAADTLVIQITGPLGAVAVGALAGIAAAVATGRPATPALVPLAVGTAAALVIRRAWLGAPALAAGSLAALTTAVAIRVITHPAAAVQPRSRSSATGHAAAVAQTETAAHAAAWGTAWPSALAALLVLAATQAAIVHRDALRRLARRLTALSGQLARRLAARSGA</sequence>
<gene>
    <name evidence="2" type="ORF">GCM10009838_05100</name>
</gene>
<dbReference type="EMBL" id="BAAAQM010000002">
    <property type="protein sequence ID" value="GAA1952895.1"/>
    <property type="molecule type" value="Genomic_DNA"/>
</dbReference>
<feature type="transmembrane region" description="Helical" evidence="1">
    <location>
        <begin position="203"/>
        <end position="223"/>
    </location>
</feature>
<protein>
    <submittedName>
        <fullName evidence="2">Uncharacterized protein</fullName>
    </submittedName>
</protein>
<reference evidence="2 3" key="1">
    <citation type="journal article" date="2019" name="Int. J. Syst. Evol. Microbiol.">
        <title>The Global Catalogue of Microorganisms (GCM) 10K type strain sequencing project: providing services to taxonomists for standard genome sequencing and annotation.</title>
        <authorList>
            <consortium name="The Broad Institute Genomics Platform"/>
            <consortium name="The Broad Institute Genome Sequencing Center for Infectious Disease"/>
            <person name="Wu L."/>
            <person name="Ma J."/>
        </authorList>
    </citation>
    <scope>NUCLEOTIDE SEQUENCE [LARGE SCALE GENOMIC DNA]</scope>
    <source>
        <strain evidence="2 3">JCM 16013</strain>
    </source>
</reference>
<evidence type="ECO:0000313" key="2">
    <source>
        <dbReference type="EMBL" id="GAA1952895.1"/>
    </source>
</evidence>
<evidence type="ECO:0000313" key="3">
    <source>
        <dbReference type="Proteomes" id="UP001499854"/>
    </source>
</evidence>
<comment type="caution">
    <text evidence="2">The sequence shown here is derived from an EMBL/GenBank/DDBJ whole genome shotgun (WGS) entry which is preliminary data.</text>
</comment>
<dbReference type="Proteomes" id="UP001499854">
    <property type="component" value="Unassembled WGS sequence"/>
</dbReference>
<keyword evidence="3" id="KW-1185">Reference proteome</keyword>
<accession>A0ABN2QIP8</accession>
<proteinExistence type="predicted"/>
<feature type="transmembrane region" description="Helical" evidence="1">
    <location>
        <begin position="55"/>
        <end position="72"/>
    </location>
</feature>
<dbReference type="RefSeq" id="WP_344655248.1">
    <property type="nucleotide sequence ID" value="NZ_BAAAQM010000002.1"/>
</dbReference>
<feature type="transmembrane region" description="Helical" evidence="1">
    <location>
        <begin position="146"/>
        <end position="166"/>
    </location>
</feature>
<name>A0ABN2QIP8_9ACTN</name>
<organism evidence="2 3">
    <name type="scientific">Catenulispora subtropica</name>
    <dbReference type="NCBI Taxonomy" id="450798"/>
    <lineage>
        <taxon>Bacteria</taxon>
        <taxon>Bacillati</taxon>
        <taxon>Actinomycetota</taxon>
        <taxon>Actinomycetes</taxon>
        <taxon>Catenulisporales</taxon>
        <taxon>Catenulisporaceae</taxon>
        <taxon>Catenulispora</taxon>
    </lineage>
</organism>